<dbReference type="GO" id="GO:0008270">
    <property type="term" value="F:zinc ion binding"/>
    <property type="evidence" value="ECO:0007669"/>
    <property type="project" value="UniProtKB-KW"/>
</dbReference>
<dbReference type="EMBL" id="CATOUU010001186">
    <property type="protein sequence ID" value="CAI9978881.1"/>
    <property type="molecule type" value="Genomic_DNA"/>
</dbReference>
<sequence>MNYDFYCLLCNLQFTDSLSFAKHQQSHKILQDKRPTIDEIQTLIEEQAQIYGDQVVKMLNKK</sequence>
<evidence type="ECO:0000259" key="4">
    <source>
        <dbReference type="PROSITE" id="PS00028"/>
    </source>
</evidence>
<evidence type="ECO:0000313" key="5">
    <source>
        <dbReference type="EMBL" id="CAI9978881.1"/>
    </source>
</evidence>
<gene>
    <name evidence="5" type="ORF">HINF_LOCUS66526</name>
    <name evidence="6" type="ORF">HINF_LOCUS8293</name>
</gene>
<evidence type="ECO:0000313" key="6">
    <source>
        <dbReference type="EMBL" id="CAL5984825.1"/>
    </source>
</evidence>
<dbReference type="SUPFAM" id="SSF57667">
    <property type="entry name" value="beta-beta-alpha zinc fingers"/>
    <property type="match status" value="1"/>
</dbReference>
<dbReference type="EMBL" id="CAXDID020000017">
    <property type="protein sequence ID" value="CAL5984825.1"/>
    <property type="molecule type" value="Genomic_DNA"/>
</dbReference>
<dbReference type="InterPro" id="IPR013087">
    <property type="entry name" value="Znf_C2H2_type"/>
</dbReference>
<dbReference type="PROSITE" id="PS00028">
    <property type="entry name" value="ZINC_FINGER_C2H2_1"/>
    <property type="match status" value="1"/>
</dbReference>
<dbReference type="Pfam" id="PF12171">
    <property type="entry name" value="zf-C2H2_jaz"/>
    <property type="match status" value="1"/>
</dbReference>
<evidence type="ECO:0000256" key="1">
    <source>
        <dbReference type="ARBA" id="ARBA00022723"/>
    </source>
</evidence>
<proteinExistence type="predicted"/>
<name>A0AA86V6Z6_9EUKA</name>
<dbReference type="Proteomes" id="UP001642409">
    <property type="component" value="Unassembled WGS sequence"/>
</dbReference>
<organism evidence="5">
    <name type="scientific">Hexamita inflata</name>
    <dbReference type="NCBI Taxonomy" id="28002"/>
    <lineage>
        <taxon>Eukaryota</taxon>
        <taxon>Metamonada</taxon>
        <taxon>Diplomonadida</taxon>
        <taxon>Hexamitidae</taxon>
        <taxon>Hexamitinae</taxon>
        <taxon>Hexamita</taxon>
    </lineage>
</organism>
<keyword evidence="3" id="KW-0862">Zinc</keyword>
<feature type="domain" description="C2H2-type" evidence="4">
    <location>
        <begin position="7"/>
        <end position="27"/>
    </location>
</feature>
<protein>
    <submittedName>
        <fullName evidence="5">Double-stranded RNA binding</fullName>
    </submittedName>
</protein>
<evidence type="ECO:0000256" key="3">
    <source>
        <dbReference type="ARBA" id="ARBA00022833"/>
    </source>
</evidence>
<keyword evidence="7" id="KW-1185">Reference proteome</keyword>
<keyword evidence="2" id="KW-0863">Zinc-finger</keyword>
<evidence type="ECO:0000256" key="2">
    <source>
        <dbReference type="ARBA" id="ARBA00022771"/>
    </source>
</evidence>
<comment type="caution">
    <text evidence="5">The sequence shown here is derived from an EMBL/GenBank/DDBJ whole genome shotgun (WGS) entry which is preliminary data.</text>
</comment>
<dbReference type="InterPro" id="IPR036236">
    <property type="entry name" value="Znf_C2H2_sf"/>
</dbReference>
<reference evidence="5" key="1">
    <citation type="submission" date="2023-06" db="EMBL/GenBank/DDBJ databases">
        <authorList>
            <person name="Kurt Z."/>
        </authorList>
    </citation>
    <scope>NUCLEOTIDE SEQUENCE</scope>
</reference>
<dbReference type="AlphaFoldDB" id="A0AA86V6Z6"/>
<accession>A0AA86V6Z6</accession>
<keyword evidence="1" id="KW-0479">Metal-binding</keyword>
<evidence type="ECO:0000313" key="7">
    <source>
        <dbReference type="Proteomes" id="UP001642409"/>
    </source>
</evidence>
<dbReference type="InterPro" id="IPR022755">
    <property type="entry name" value="Znf_C2H2_jaz"/>
</dbReference>
<reference evidence="6 7" key="2">
    <citation type="submission" date="2024-07" db="EMBL/GenBank/DDBJ databases">
        <authorList>
            <person name="Akdeniz Z."/>
        </authorList>
    </citation>
    <scope>NUCLEOTIDE SEQUENCE [LARGE SCALE GENOMIC DNA]</scope>
</reference>